<dbReference type="PANTHER" id="PTHR28221">
    <property type="entry name" value="RNA POLYMERASE I-SPECIFIC TRANSCRIPTION INITIATION FACTOR RRN6"/>
    <property type="match status" value="1"/>
</dbReference>
<dbReference type="Proteomes" id="UP000076580">
    <property type="component" value="Chromosome 01"/>
</dbReference>
<feature type="region of interest" description="Disordered" evidence="1">
    <location>
        <begin position="625"/>
        <end position="651"/>
    </location>
</feature>
<accession>A0A151GXA1</accession>
<feature type="region of interest" description="Disordered" evidence="1">
    <location>
        <begin position="819"/>
        <end position="860"/>
    </location>
</feature>
<dbReference type="PANTHER" id="PTHR28221:SF2">
    <property type="entry name" value="RNA POLYMERASE I-SPECIFIC TRANSCRIPTION INITIATION FACTOR RRN6"/>
    <property type="match status" value="1"/>
</dbReference>
<dbReference type="SUPFAM" id="SSF49785">
    <property type="entry name" value="Galactose-binding domain-like"/>
    <property type="match status" value="1"/>
</dbReference>
<evidence type="ECO:0000256" key="1">
    <source>
        <dbReference type="SAM" id="MobiDB-lite"/>
    </source>
</evidence>
<dbReference type="InterPro" id="IPR019350">
    <property type="entry name" value="RNA_pol_I-sp_TIF_RRN6-like"/>
</dbReference>
<reference evidence="3 4" key="1">
    <citation type="journal article" date="2016" name="Sci. Rep.">
        <title>Insights into Adaptations to a Near-Obligate Nematode Endoparasitic Lifestyle from the Finished Genome of Drechmeria coniospora.</title>
        <authorList>
            <person name="Zhang L."/>
            <person name="Zhou Z."/>
            <person name="Guo Q."/>
            <person name="Fokkens L."/>
            <person name="Miskei M."/>
            <person name="Pocsi I."/>
            <person name="Zhang W."/>
            <person name="Chen M."/>
            <person name="Wang L."/>
            <person name="Sun Y."/>
            <person name="Donzelli B.G."/>
            <person name="Gibson D.M."/>
            <person name="Nelson D.R."/>
            <person name="Luo J.G."/>
            <person name="Rep M."/>
            <person name="Liu H."/>
            <person name="Yang S."/>
            <person name="Wang J."/>
            <person name="Krasnoff S.B."/>
            <person name="Xu Y."/>
            <person name="Molnar I."/>
            <person name="Lin M."/>
        </authorList>
    </citation>
    <scope>NUCLEOTIDE SEQUENCE [LARGE SCALE GENOMIC DNA]</scope>
    <source>
        <strain evidence="3 4">ARSEF 6962</strain>
    </source>
</reference>
<feature type="region of interest" description="Disordered" evidence="1">
    <location>
        <begin position="928"/>
        <end position="1007"/>
    </location>
</feature>
<dbReference type="PROSITE" id="PS51532">
    <property type="entry name" value="PITH"/>
    <property type="match status" value="1"/>
</dbReference>
<dbReference type="EMBL" id="LAYC01000001">
    <property type="protein sequence ID" value="KYK61734.1"/>
    <property type="molecule type" value="Genomic_DNA"/>
</dbReference>
<dbReference type="InterPro" id="IPR048535">
    <property type="entry name" value="RRN6_beta-prop"/>
</dbReference>
<feature type="compositionally biased region" description="Polar residues" evidence="1">
    <location>
        <begin position="968"/>
        <end position="994"/>
    </location>
</feature>
<dbReference type="InParanoid" id="A0A151GXA1"/>
<gene>
    <name evidence="3" type="ORF">DCS_02877</name>
</gene>
<evidence type="ECO:0000259" key="2">
    <source>
        <dbReference type="PROSITE" id="PS51532"/>
    </source>
</evidence>
<dbReference type="InterPro" id="IPR048536">
    <property type="entry name" value="Rrn6_K-rich"/>
</dbReference>
<comment type="caution">
    <text evidence="3">The sequence shown here is derived from an EMBL/GenBank/DDBJ whole genome shotgun (WGS) entry which is preliminary data.</text>
</comment>
<dbReference type="InterPro" id="IPR037047">
    <property type="entry name" value="PITH_dom_sf"/>
</dbReference>
<feature type="region of interest" description="Disordered" evidence="1">
    <location>
        <begin position="1230"/>
        <end position="1249"/>
    </location>
</feature>
<proteinExistence type="predicted"/>
<dbReference type="AlphaFoldDB" id="A0A151GXA1"/>
<feature type="domain" description="PITH" evidence="2">
    <location>
        <begin position="1047"/>
        <end position="1223"/>
    </location>
</feature>
<dbReference type="Pfam" id="PF20639">
    <property type="entry name" value="Rrn6_K-rich"/>
    <property type="match status" value="1"/>
</dbReference>
<evidence type="ECO:0000313" key="3">
    <source>
        <dbReference type="EMBL" id="KYK61734.1"/>
    </source>
</evidence>
<dbReference type="Gene3D" id="2.60.120.470">
    <property type="entry name" value="PITH domain"/>
    <property type="match status" value="1"/>
</dbReference>
<feature type="compositionally biased region" description="Low complexity" evidence="1">
    <location>
        <begin position="639"/>
        <end position="651"/>
    </location>
</feature>
<dbReference type="RefSeq" id="XP_040661086.1">
    <property type="nucleotide sequence ID" value="XM_040800203.1"/>
</dbReference>
<sequence length="1249" mass="137978">MADRGLFNINYGHPGILTYVPAKRPQDGPGLLHTSRLTGPPLRFNIIGSSAELYPPSNPPTPVPTSHLWNERRLQRRWLFKTHPEAFMGDPSIRELLKEEKFDPVEDSTDRRHVLAIGQMTDLTDHATPRSTPLLAVATGTSGQQLRLARIDESQWQWGASEDVLLNLSVVDPIHREEETTWMCDPTPILQIRFVKYISQHDSIRWLLVQKATSIAILRPEYNPVPVLGAETTGFPAEGPSFINPNPLVTLHHRQTGGNLFADMTFNPAVSGRPNQLGAIDESGYWSIWNVVGSSGTVRKTMRLVQHKCGHLSEGLLGGIPSFPSYPAGRHGMIFVGGAQADDTFHAPANREGTMGTTASPSRHLLVWNSERFEILDLESHMSLPGLNVLLASRTRADQILDVQKSPLNGNHVFFLTTQRLIWVDLAGRGRSLEASSKPTMLLSCTHIGTVQDGIRLSLSRASHDDLHTTMAFTYIPEVAQLAVYWFSVSPVTMLPQWHRHITQLPGGHERARARLVQVHPARLERGPGSSRRGPGSNYMQSDAKFYQVTVLGEDLGVRYGICASSSDPALELTLPTTRVGWSKSEQNRRWKKKRKFFLRHVGETFMVPDGMSEEVMNSLLKEMDTDEELSQNEEQQEKQQSVAVPVSSSPRPVPLPLMNRFVPMLSAKLDRITAQGELGLPANLFDALDAAAKRGLLEGRLPLMTWAEVAAELEDPAAYEAADNGMEEDVKRFLNKSDGKLVVTPLRKRSPESARDAFVTLSALREELTRLWLDPVRDTLPDETQQVFKAWIAELAGDEFLQSYGMAVQDVPLFGPRGSDAEGLKTGNDSAASHAPSNPRIASSSPTRPASTITTPSESEDACLQRLRLLMPSLESGTGFSAKPSALLSYWPTERGIDTQGYVSSVAAASSERFRDAKQRLQRFEAKRKAQSEKIKRPAFRGQGFPGSEGASQDASLPRMPPPGYAMSSQQAMPESSQTQREAGPSVTMSQPVSGLFGDRKKGHSPSLGVEHWTHSVKLLFSMSHRHAEHASHGHDDGHDHDHDHSDDVTPALQSSLYEQINFDEITTLNESRRDAGKAVVKKTWTERLQIEPELESDADEQLLMTVPFTAQVKLHSILLRTSPSASAPRTLHLYINRADLDFSSAEEMEPVQKLELSQTSDVQEIPVKRALFGKVQQLGLFFVDNFGGGEEEVSRISYVGFKGEWTRLGKAPTNILYEAAAQPGDHKIKGTSINEMGSGIGGRGPGM</sequence>
<protein>
    <recommendedName>
        <fullName evidence="2">PITH domain-containing protein</fullName>
    </recommendedName>
</protein>
<feature type="compositionally biased region" description="Gly residues" evidence="1">
    <location>
        <begin position="1240"/>
        <end position="1249"/>
    </location>
</feature>
<organism evidence="3 4">
    <name type="scientific">Drechmeria coniospora</name>
    <name type="common">Nematophagous fungus</name>
    <name type="synonym">Meria coniospora</name>
    <dbReference type="NCBI Taxonomy" id="98403"/>
    <lineage>
        <taxon>Eukaryota</taxon>
        <taxon>Fungi</taxon>
        <taxon>Dikarya</taxon>
        <taxon>Ascomycota</taxon>
        <taxon>Pezizomycotina</taxon>
        <taxon>Sordariomycetes</taxon>
        <taxon>Hypocreomycetidae</taxon>
        <taxon>Hypocreales</taxon>
        <taxon>Ophiocordycipitaceae</taxon>
        <taxon>Drechmeria</taxon>
    </lineage>
</organism>
<dbReference type="GO" id="GO:0005737">
    <property type="term" value="C:cytoplasm"/>
    <property type="evidence" value="ECO:0007669"/>
    <property type="project" value="UniProtKB-ARBA"/>
</dbReference>
<dbReference type="Pfam" id="PF10214">
    <property type="entry name" value="Rrn6_beta-prop"/>
    <property type="match status" value="1"/>
</dbReference>
<dbReference type="Pfam" id="PF06201">
    <property type="entry name" value="PITH"/>
    <property type="match status" value="1"/>
</dbReference>
<feature type="compositionally biased region" description="Basic and acidic residues" evidence="1">
    <location>
        <begin position="928"/>
        <end position="937"/>
    </location>
</feature>
<feature type="compositionally biased region" description="Polar residues" evidence="1">
    <location>
        <begin position="841"/>
        <end position="858"/>
    </location>
</feature>
<feature type="region of interest" description="Disordered" evidence="1">
    <location>
        <begin position="1028"/>
        <end position="1050"/>
    </location>
</feature>
<name>A0A151GXA1_DRECN</name>
<keyword evidence="4" id="KW-1185">Reference proteome</keyword>
<dbReference type="InterPro" id="IPR010400">
    <property type="entry name" value="PITH_dom"/>
</dbReference>
<feature type="compositionally biased region" description="Basic and acidic residues" evidence="1">
    <location>
        <begin position="1030"/>
        <end position="1049"/>
    </location>
</feature>
<dbReference type="GeneID" id="63715520"/>
<evidence type="ECO:0000313" key="4">
    <source>
        <dbReference type="Proteomes" id="UP000076580"/>
    </source>
</evidence>
<dbReference type="InterPro" id="IPR008979">
    <property type="entry name" value="Galactose-bd-like_sf"/>
</dbReference>